<dbReference type="RefSeq" id="WP_024779668.1">
    <property type="nucleotide sequence ID" value="NZ_CP014262.1"/>
</dbReference>
<dbReference type="KEGG" id="pcg:AXG94_00620"/>
<evidence type="ECO:0000256" key="2">
    <source>
        <dbReference type="SAM" id="Phobius"/>
    </source>
</evidence>
<keyword evidence="2" id="KW-1133">Transmembrane helix</keyword>
<feature type="transmembrane region" description="Helical" evidence="2">
    <location>
        <begin position="24"/>
        <end position="46"/>
    </location>
</feature>
<accession>A0A3M3EBQ6</accession>
<gene>
    <name evidence="3" type="ORF">ALQ77_00729</name>
</gene>
<organism evidence="3 4">
    <name type="scientific">Pseudomonas corrugata</name>
    <dbReference type="NCBI Taxonomy" id="47879"/>
    <lineage>
        <taxon>Bacteria</taxon>
        <taxon>Pseudomonadati</taxon>
        <taxon>Pseudomonadota</taxon>
        <taxon>Gammaproteobacteria</taxon>
        <taxon>Pseudomonadales</taxon>
        <taxon>Pseudomonadaceae</taxon>
        <taxon>Pseudomonas</taxon>
    </lineage>
</organism>
<dbReference type="OrthoDB" id="129807at2"/>
<evidence type="ECO:0000313" key="3">
    <source>
        <dbReference type="EMBL" id="RMM47024.1"/>
    </source>
</evidence>
<dbReference type="EMBL" id="RBOJ01000089">
    <property type="protein sequence ID" value="RMM47024.1"/>
    <property type="molecule type" value="Genomic_DNA"/>
</dbReference>
<dbReference type="STRING" id="47879.AXG94_00620"/>
<keyword evidence="2" id="KW-0812">Transmembrane</keyword>
<feature type="region of interest" description="Disordered" evidence="1">
    <location>
        <begin position="120"/>
        <end position="146"/>
    </location>
</feature>
<reference evidence="3 4" key="1">
    <citation type="submission" date="2018-08" db="EMBL/GenBank/DDBJ databases">
        <title>Recombination of ecologically and evolutionarily significant loci maintains genetic cohesion in the Pseudomonas syringae species complex.</title>
        <authorList>
            <person name="Dillon M."/>
            <person name="Thakur S."/>
            <person name="Almeida R.N.D."/>
            <person name="Weir B.S."/>
            <person name="Guttman D.S."/>
        </authorList>
    </citation>
    <scope>NUCLEOTIDE SEQUENCE [LARGE SCALE GENOMIC DNA]</scope>
    <source>
        <strain evidence="3 4">NCPPB2445</strain>
    </source>
</reference>
<dbReference type="Proteomes" id="UP000270661">
    <property type="component" value="Unassembled WGS sequence"/>
</dbReference>
<comment type="caution">
    <text evidence="3">The sequence shown here is derived from an EMBL/GenBank/DDBJ whole genome shotgun (WGS) entry which is preliminary data.</text>
</comment>
<name>A0A3M3EBQ6_9PSED</name>
<dbReference type="GeneID" id="55642840"/>
<keyword evidence="2" id="KW-0472">Membrane</keyword>
<evidence type="ECO:0000256" key="1">
    <source>
        <dbReference type="SAM" id="MobiDB-lite"/>
    </source>
</evidence>
<dbReference type="AlphaFoldDB" id="A0A3M3EBQ6"/>
<sequence>MSIDVDQVSKEKGFEQQDANVRGIVYVGIGLVLGLLVCLGGVHLVLDSYEKSIPTPLATALEKQRALPPEPRLQADPAREAGRILDQARAQLISLGWIDRHKGIVHIPIADAKAALARTGWPSRARGRPGEKPYPLSLQDTQGRAR</sequence>
<protein>
    <submittedName>
        <fullName evidence="3">Uncharacterized protein</fullName>
    </submittedName>
</protein>
<proteinExistence type="predicted"/>
<evidence type="ECO:0000313" key="4">
    <source>
        <dbReference type="Proteomes" id="UP000270661"/>
    </source>
</evidence>
<keyword evidence="4" id="KW-1185">Reference proteome</keyword>